<dbReference type="SUPFAM" id="SSF51905">
    <property type="entry name" value="FAD/NAD(P)-binding domain"/>
    <property type="match status" value="1"/>
</dbReference>
<keyword evidence="6" id="KW-1185">Reference proteome</keyword>
<evidence type="ECO:0000313" key="6">
    <source>
        <dbReference type="Proteomes" id="UP000326554"/>
    </source>
</evidence>
<comment type="similarity">
    <text evidence="1">Belongs to the carotenoid/retinoid oxidoreductase family.</text>
</comment>
<sequence length="545" mass="56850">MPPSTESVIVIGAGIGGLSAALRLAARGLSVTVFEASDAPGGKIRTLPSVAGPVDAGPTVLTLKPVFDALFQEIGEALEDHVTLTRLDILARHFWDDGMVLDLYADEARSLDAIGEAFGSQARHDFAGYSARARRLFAAFDGPMLQSGAPSQQALALRVLRQPRLLADMAPHRSLASALEAGVREPRLAQLFARYATYVGGTPARTPALLSLIWEAEARGVWAVDGGMQRLAQAIATLAESKGATFRYGEPVIRVVQQSGRAVAVETAAGQLTADAVLFNGDPRALRCGDLGPAPVESVSDASLEPRSLSAQVYAFAAEMNGPELAYHNVFFGHDPSAEFAALDRGTVPEDATLYLCAQDRAAGPARGVERIEIIRNAPPMSGGEEAIEKEKELCQRRVFDRLAAFGVVPDPFPRPDALTVPREFGALFPASLGSLYGRSPRGLTAGLKRPRARSALPGLYLCGGGAHPGAGVPMAALSGRHAAEAILTDLASTSTSRRTATRGGMSTVSPTTDGAASRSSGSSGRSSPPGTPGPGAATRRTTSA</sequence>
<dbReference type="PANTHER" id="PTHR43734">
    <property type="entry name" value="PHYTOENE DESATURASE"/>
    <property type="match status" value="1"/>
</dbReference>
<feature type="compositionally biased region" description="Low complexity" evidence="3">
    <location>
        <begin position="515"/>
        <end position="545"/>
    </location>
</feature>
<feature type="region of interest" description="Disordered" evidence="3">
    <location>
        <begin position="494"/>
        <end position="545"/>
    </location>
</feature>
<dbReference type="InterPro" id="IPR002937">
    <property type="entry name" value="Amino_oxidase"/>
</dbReference>
<evidence type="ECO:0000259" key="4">
    <source>
        <dbReference type="Pfam" id="PF01593"/>
    </source>
</evidence>
<dbReference type="PROSITE" id="PS00982">
    <property type="entry name" value="PHYTOENE_DH"/>
    <property type="match status" value="1"/>
</dbReference>
<proteinExistence type="inferred from homology"/>
<feature type="domain" description="Amine oxidase" evidence="4">
    <location>
        <begin position="15"/>
        <end position="287"/>
    </location>
</feature>
<gene>
    <name evidence="5" type="ORF">F3S47_13800</name>
</gene>
<dbReference type="Gene3D" id="3.50.50.60">
    <property type="entry name" value="FAD/NAD(P)-binding domain"/>
    <property type="match status" value="2"/>
</dbReference>
<dbReference type="PANTHER" id="PTHR43734:SF7">
    <property type="entry name" value="4,4'-DIAPONEUROSPORENE OXYGENASE"/>
    <property type="match status" value="1"/>
</dbReference>
<dbReference type="Pfam" id="PF01593">
    <property type="entry name" value="Amino_oxidase"/>
    <property type="match status" value="1"/>
</dbReference>
<protein>
    <submittedName>
        <fullName evidence="5">FAD-dependent oxidoreductase</fullName>
    </submittedName>
</protein>
<dbReference type="InterPro" id="IPR054841">
    <property type="entry name" value="carotdesatCrtD"/>
</dbReference>
<dbReference type="Proteomes" id="UP000326554">
    <property type="component" value="Unassembled WGS sequence"/>
</dbReference>
<evidence type="ECO:0000256" key="3">
    <source>
        <dbReference type="SAM" id="MobiDB-lite"/>
    </source>
</evidence>
<organism evidence="5 6">
    <name type="scientific">Histidinibacterium aquaticum</name>
    <dbReference type="NCBI Taxonomy" id="2613962"/>
    <lineage>
        <taxon>Bacteria</taxon>
        <taxon>Pseudomonadati</taxon>
        <taxon>Pseudomonadota</taxon>
        <taxon>Alphaproteobacteria</taxon>
        <taxon>Rhodobacterales</taxon>
        <taxon>Paracoccaceae</taxon>
        <taxon>Histidinibacterium</taxon>
    </lineage>
</organism>
<dbReference type="InterPro" id="IPR008150">
    <property type="entry name" value="Phytoene_DH_bac_CS"/>
</dbReference>
<name>A0A5J5GF96_9RHOB</name>
<comment type="caution">
    <text evidence="5">The sequence shown here is derived from an EMBL/GenBank/DDBJ whole genome shotgun (WGS) entry which is preliminary data.</text>
</comment>
<feature type="compositionally biased region" description="Low complexity" evidence="3">
    <location>
        <begin position="494"/>
        <end position="503"/>
    </location>
</feature>
<accession>A0A5J5GF96</accession>
<evidence type="ECO:0000256" key="2">
    <source>
        <dbReference type="ARBA" id="ARBA00023002"/>
    </source>
</evidence>
<reference evidence="5 6" key="1">
    <citation type="submission" date="2019-09" db="EMBL/GenBank/DDBJ databases">
        <authorList>
            <person name="Park J.-S."/>
            <person name="Choi H.-J."/>
        </authorList>
    </citation>
    <scope>NUCLEOTIDE SEQUENCE [LARGE SCALE GENOMIC DNA]</scope>
    <source>
        <strain evidence="5 6">176SS1-4</strain>
    </source>
</reference>
<dbReference type="EMBL" id="VYQE01000004">
    <property type="protein sequence ID" value="KAA9006845.1"/>
    <property type="molecule type" value="Genomic_DNA"/>
</dbReference>
<dbReference type="InterPro" id="IPR036188">
    <property type="entry name" value="FAD/NAD-bd_sf"/>
</dbReference>
<dbReference type="NCBIfam" id="NF045637">
    <property type="entry name" value="carotdesatCrtDProt"/>
    <property type="match status" value="1"/>
</dbReference>
<dbReference type="GO" id="GO:0016491">
    <property type="term" value="F:oxidoreductase activity"/>
    <property type="evidence" value="ECO:0007669"/>
    <property type="project" value="UniProtKB-KW"/>
</dbReference>
<keyword evidence="2" id="KW-0560">Oxidoreductase</keyword>
<evidence type="ECO:0000256" key="1">
    <source>
        <dbReference type="ARBA" id="ARBA00006046"/>
    </source>
</evidence>
<evidence type="ECO:0000313" key="5">
    <source>
        <dbReference type="EMBL" id="KAA9006845.1"/>
    </source>
</evidence>
<dbReference type="AlphaFoldDB" id="A0A5J5GF96"/>
<dbReference type="RefSeq" id="WP_150445863.1">
    <property type="nucleotide sequence ID" value="NZ_VYQE01000004.1"/>
</dbReference>